<dbReference type="InterPro" id="IPR050237">
    <property type="entry name" value="ATP-dep_AMP-bd_enzyme"/>
</dbReference>
<dbReference type="NCBIfam" id="NF004837">
    <property type="entry name" value="PRK06187.1"/>
    <property type="match status" value="1"/>
</dbReference>
<feature type="domain" description="AMP-binding enzyme C-terminal" evidence="4">
    <location>
        <begin position="429"/>
        <end position="504"/>
    </location>
</feature>
<sequence>MYMTQGLHRGLQQHPDKEAVCFEGKNLTYRELGTRVARLAGALQQLGVERGERVAFLSFNSARYIEYYMAVPWAGAVLNPVNYRWSAGEILYSLDDCATTVLIVDDPFVETAQKMARKCASLRQLIYAGDGETPPGMLNYETLIAQTEPVEDAYRHGDDLAGIFYTGGTTGVPKGVMLSHTNLISSSCNQGLLRTVDSEMRTLHVMPMFHLACFASIVGVFVNGATHVALRSYDPQAMLECVSRDRATHVLLAPTMIQMALEWLERNPEHAAAFDLGHIRSLRYGASPMTPTLLNRTRAAFPNCDFGQGYGMTELAPVATLLTAEDHSEAAMKSGKMYSVGRPVPLVELKIVDAEDREVPRGTVGEIVVRGPNVMLGYWNKPEATTEALRGGWMHTGDGGYMDADGYLFLVDRLKDMIISGGENIYSAEVEKALAGCPVVGQCAVIGVPHEKWGESVHAVIVLKPGASATLESIQSHCRELIAGYKIPRSVDFVDALPMTSVGKIAKNELRARYRKPTPVTA</sequence>
<evidence type="ECO:0000259" key="4">
    <source>
        <dbReference type="Pfam" id="PF13193"/>
    </source>
</evidence>
<dbReference type="RefSeq" id="WP_106854282.1">
    <property type="nucleotide sequence ID" value="NZ_OGTP01000004.1"/>
</dbReference>
<dbReference type="InterPro" id="IPR020845">
    <property type="entry name" value="AMP-binding_CS"/>
</dbReference>
<gene>
    <name evidence="5" type="ORF">NOV72_01839</name>
</gene>
<dbReference type="PROSITE" id="PS00455">
    <property type="entry name" value="AMP_BINDING"/>
    <property type="match status" value="1"/>
</dbReference>
<evidence type="ECO:0000259" key="3">
    <source>
        <dbReference type="Pfam" id="PF00501"/>
    </source>
</evidence>
<keyword evidence="6" id="KW-1185">Reference proteome</keyword>
<dbReference type="OrthoDB" id="9766486at2"/>
<dbReference type="Gene3D" id="3.30.300.30">
    <property type="match status" value="1"/>
</dbReference>
<dbReference type="PANTHER" id="PTHR43767:SF1">
    <property type="entry name" value="NONRIBOSOMAL PEPTIDE SYNTHASE PES1 (EUROFUNG)-RELATED"/>
    <property type="match status" value="1"/>
</dbReference>
<dbReference type="EMBL" id="OGTP01000004">
    <property type="protein sequence ID" value="SPB14596.1"/>
    <property type="molecule type" value="Genomic_DNA"/>
</dbReference>
<dbReference type="Gene3D" id="3.40.50.12780">
    <property type="entry name" value="N-terminal domain of ligase-like"/>
    <property type="match status" value="1"/>
</dbReference>
<name>A0A2U3I388_9BURK</name>
<evidence type="ECO:0000256" key="2">
    <source>
        <dbReference type="ARBA" id="ARBA00022598"/>
    </source>
</evidence>
<dbReference type="InterPro" id="IPR042099">
    <property type="entry name" value="ANL_N_sf"/>
</dbReference>
<dbReference type="InterPro" id="IPR045851">
    <property type="entry name" value="AMP-bd_C_sf"/>
</dbReference>
<dbReference type="SUPFAM" id="SSF56801">
    <property type="entry name" value="Acetyl-CoA synthetase-like"/>
    <property type="match status" value="1"/>
</dbReference>
<evidence type="ECO:0000256" key="1">
    <source>
        <dbReference type="ARBA" id="ARBA00006432"/>
    </source>
</evidence>
<dbReference type="PANTHER" id="PTHR43767">
    <property type="entry name" value="LONG-CHAIN-FATTY-ACID--COA LIGASE"/>
    <property type="match status" value="1"/>
</dbReference>
<proteinExistence type="inferred from homology"/>
<evidence type="ECO:0000313" key="6">
    <source>
        <dbReference type="Proteomes" id="UP000238169"/>
    </source>
</evidence>
<dbReference type="FunFam" id="3.30.300.30:FF:000008">
    <property type="entry name" value="2,3-dihydroxybenzoate-AMP ligase"/>
    <property type="match status" value="1"/>
</dbReference>
<dbReference type="Pfam" id="PF00501">
    <property type="entry name" value="AMP-binding"/>
    <property type="match status" value="1"/>
</dbReference>
<dbReference type="Proteomes" id="UP000238169">
    <property type="component" value="Unassembled WGS sequence"/>
</dbReference>
<keyword evidence="2" id="KW-0436">Ligase</keyword>
<dbReference type="GO" id="GO:0016878">
    <property type="term" value="F:acid-thiol ligase activity"/>
    <property type="evidence" value="ECO:0007669"/>
    <property type="project" value="UniProtKB-ARBA"/>
</dbReference>
<accession>A0A2U3I388</accession>
<dbReference type="AlphaFoldDB" id="A0A2U3I388"/>
<protein>
    <submittedName>
        <fullName evidence="5">AMP-dependent synthetase</fullName>
    </submittedName>
</protein>
<dbReference type="InterPro" id="IPR000873">
    <property type="entry name" value="AMP-dep_synth/lig_dom"/>
</dbReference>
<evidence type="ECO:0000313" key="5">
    <source>
        <dbReference type="EMBL" id="SPB14596.1"/>
    </source>
</evidence>
<feature type="domain" description="AMP-dependent synthetase/ligase" evidence="3">
    <location>
        <begin position="10"/>
        <end position="379"/>
    </location>
</feature>
<dbReference type="Pfam" id="PF13193">
    <property type="entry name" value="AMP-binding_C"/>
    <property type="match status" value="1"/>
</dbReference>
<organism evidence="5 6">
    <name type="scientific">Caballeronia novacaledonica</name>
    <dbReference type="NCBI Taxonomy" id="1544861"/>
    <lineage>
        <taxon>Bacteria</taxon>
        <taxon>Pseudomonadati</taxon>
        <taxon>Pseudomonadota</taxon>
        <taxon>Betaproteobacteria</taxon>
        <taxon>Burkholderiales</taxon>
        <taxon>Burkholderiaceae</taxon>
        <taxon>Caballeronia</taxon>
    </lineage>
</organism>
<dbReference type="CDD" id="cd17631">
    <property type="entry name" value="FACL_FadD13-like"/>
    <property type="match status" value="1"/>
</dbReference>
<reference evidence="6" key="1">
    <citation type="submission" date="2018-01" db="EMBL/GenBank/DDBJ databases">
        <authorList>
            <person name="Peeters C."/>
        </authorList>
    </citation>
    <scope>NUCLEOTIDE SEQUENCE [LARGE SCALE GENOMIC DNA]</scope>
</reference>
<dbReference type="InterPro" id="IPR025110">
    <property type="entry name" value="AMP-bd_C"/>
</dbReference>
<comment type="similarity">
    <text evidence="1">Belongs to the ATP-dependent AMP-binding enzyme family.</text>
</comment>